<dbReference type="InterPro" id="IPR051943">
    <property type="entry name" value="TRAFAC_Dynamin-like_GTPase"/>
</dbReference>
<evidence type="ECO:0000313" key="5">
    <source>
        <dbReference type="Proteomes" id="UP000007947"/>
    </source>
</evidence>
<gene>
    <name evidence="4" type="ordered locus">MLP_03790</name>
</gene>
<keyword evidence="2" id="KW-0812">Transmembrane</keyword>
<dbReference type="KEGG" id="mph:MLP_03790"/>
<keyword evidence="5" id="KW-1185">Reference proteome</keyword>
<dbReference type="STRING" id="1032480.MLP_03790"/>
<name>F5XJ67_MICPN</name>
<evidence type="ECO:0000256" key="2">
    <source>
        <dbReference type="SAM" id="Phobius"/>
    </source>
</evidence>
<dbReference type="SUPFAM" id="SSF52540">
    <property type="entry name" value="P-loop containing nucleoside triphosphate hydrolases"/>
    <property type="match status" value="1"/>
</dbReference>
<feature type="transmembrane region" description="Helical" evidence="2">
    <location>
        <begin position="629"/>
        <end position="660"/>
    </location>
</feature>
<dbReference type="Pfam" id="PF00350">
    <property type="entry name" value="Dynamin_N"/>
    <property type="match status" value="1"/>
</dbReference>
<evidence type="ECO:0000259" key="3">
    <source>
        <dbReference type="Pfam" id="PF00350"/>
    </source>
</evidence>
<evidence type="ECO:0000256" key="1">
    <source>
        <dbReference type="SAM" id="MobiDB-lite"/>
    </source>
</evidence>
<evidence type="ECO:0000313" key="4">
    <source>
        <dbReference type="EMBL" id="BAK33393.1"/>
    </source>
</evidence>
<dbReference type="AlphaFoldDB" id="F5XJ67"/>
<dbReference type="InterPro" id="IPR045063">
    <property type="entry name" value="Dynamin_N"/>
</dbReference>
<reference evidence="4 5" key="1">
    <citation type="submission" date="2011-05" db="EMBL/GenBank/DDBJ databases">
        <title>Whole genome sequence of Microlunatus phosphovorus NM-1.</title>
        <authorList>
            <person name="Hosoyama A."/>
            <person name="Sasaki K."/>
            <person name="Harada T."/>
            <person name="Igarashi R."/>
            <person name="Kawakoshi A."/>
            <person name="Sasagawa M."/>
            <person name="Fukada J."/>
            <person name="Nakamura S."/>
            <person name="Katano Y."/>
            <person name="Hanada S."/>
            <person name="Kamagata Y."/>
            <person name="Nakamura N."/>
            <person name="Yamazaki S."/>
            <person name="Fujita N."/>
        </authorList>
    </citation>
    <scope>NUCLEOTIDE SEQUENCE [LARGE SCALE GENOMIC DNA]</scope>
    <source>
        <strain evidence="5">ATCC 700054 / DSM 10555 / JCM 9379 / NBRC 101784 / NCIMB 13414 / VKM Ac-1990 / NM-1</strain>
    </source>
</reference>
<dbReference type="PANTHER" id="PTHR43681">
    <property type="entry name" value="TRANSMEMBRANE GTPASE FZO"/>
    <property type="match status" value="1"/>
</dbReference>
<dbReference type="PRINTS" id="PR01217">
    <property type="entry name" value="PRICHEXTENSN"/>
</dbReference>
<dbReference type="PANTHER" id="PTHR43681:SF1">
    <property type="entry name" value="SARCALUMENIN"/>
    <property type="match status" value="1"/>
</dbReference>
<organism evidence="4 5">
    <name type="scientific">Microlunatus phosphovorus (strain ATCC 700054 / DSM 10555 / JCM 9379 / NBRC 101784 / NCIMB 13414 / VKM Ac-1990 / NM-1)</name>
    <dbReference type="NCBI Taxonomy" id="1032480"/>
    <lineage>
        <taxon>Bacteria</taxon>
        <taxon>Bacillati</taxon>
        <taxon>Actinomycetota</taxon>
        <taxon>Actinomycetes</taxon>
        <taxon>Propionibacteriales</taxon>
        <taxon>Propionibacteriaceae</taxon>
        <taxon>Microlunatus</taxon>
    </lineage>
</organism>
<dbReference type="HOGENOM" id="CLU_019977_0_0_11"/>
<dbReference type="Gene3D" id="3.40.50.300">
    <property type="entry name" value="P-loop containing nucleotide triphosphate hydrolases"/>
    <property type="match status" value="1"/>
</dbReference>
<dbReference type="Proteomes" id="UP000007947">
    <property type="component" value="Chromosome"/>
</dbReference>
<feature type="domain" description="Dynamin N-terminal" evidence="3">
    <location>
        <begin position="215"/>
        <end position="376"/>
    </location>
</feature>
<dbReference type="EMBL" id="AP012204">
    <property type="protein sequence ID" value="BAK33393.1"/>
    <property type="molecule type" value="Genomic_DNA"/>
</dbReference>
<feature type="region of interest" description="Disordered" evidence="1">
    <location>
        <begin position="39"/>
        <end position="173"/>
    </location>
</feature>
<keyword evidence="2" id="KW-0472">Membrane</keyword>
<sequence length="782" mass="85112">MADQTFDHQDGDVITCANCGTENEPDSVFCSACNHFLQWEEPVSESRPRRRRTSSDLVAALNPVPTPEPEPEPEPTPEPEPVPPEPEPPAPEPVPPEPEPEPAPPLPEPEPEPQPAPHPQPAPEPTPPVPAPEPAPPRIPAPTPRLAAKPAPIAPTPEQTTKPAKPRAGNPNSSVQEIIAAIDTGREIAASQGRSDLDQHLDETKKRLAAEQIQVVFCGQFKVGKSTMINALLQRAVCPVDADVVTAVPTVVRYADKPKVTTYVRSEDGSRIEERERPVGEIDLLVTEEADPSDPERERVVEVGLPHRMLRSGLAVVDTPGVGGLDSAHGFLTLGALRHAKGVVFVTDAAQELTGPELSFLKTAVERCPTTAVVVTKTDLYPHWRRIMELDRQHLEKAGLDLPLFAVSSFLRLRAARDPELNAESGFGELVTFLARDVVAKTREQAAKTAAAEVDFVASQLEQQSQAERAVIASPQSSEQVVQELDRVQEQAKRLIHPTATWQQTLSDGIQDLVADVEHDLQARLRTVIHDVEEVIDSGDPKDTWSDTEVWLRRQIAIVTVANRDLLTERVEQLAQDVAFHFELPEGAKLVLPLAGHAHVDSVTLAPASSLAMPGGKLAPLMVAARSSFYLPMMLGTLAANLMGGGLVIHLAMAGVSLVLGGGIGKKIIGDEQKRQRTYRQQQAKAAARRFIDEVAFTLNKETRDVLRTAQRHLRDDFQGRAAQLERSAYEAIEAARRLRGLDETQLAARERELTDREGRLGSVRAAARDVAGAREPVGSRG</sequence>
<dbReference type="InterPro" id="IPR027417">
    <property type="entry name" value="P-loop_NTPase"/>
</dbReference>
<protein>
    <recommendedName>
        <fullName evidence="3">Dynamin N-terminal domain-containing protein</fullName>
    </recommendedName>
</protein>
<keyword evidence="2" id="KW-1133">Transmembrane helix</keyword>
<accession>F5XJ67</accession>
<proteinExistence type="predicted"/>
<feature type="compositionally biased region" description="Pro residues" evidence="1">
    <location>
        <begin position="78"/>
        <end position="143"/>
    </location>
</feature>
<dbReference type="eggNOG" id="COG0699">
    <property type="taxonomic scope" value="Bacteria"/>
</dbReference>